<dbReference type="PANTHER" id="PTHR42685:SF22">
    <property type="entry name" value="CONDITIONED MEDIUM FACTOR RECEPTOR 1"/>
    <property type="match status" value="1"/>
</dbReference>
<sequence>MVERSIAVVGGAVAGLAAADRLASAADVTLFERQSYDDKRVNCGEAINDTSLIPLAKTPENGFLNDVDGFELRVFEGREHGPNAPPLGTSLIRCPPGYITDRDVVERTWAEKVAADGVDVKENAAVGPDRFRELCRSHDYVIDATGQPALSMRAFGDLDAYTGEIVAVNADVDGDFGSIASSPQIFFEGYVGYAWLFPKSETRANVGIGWAGEERPDEYYAALEGACRRNGLPVPDRSETNIYTIPRGPSLDPAATYRAGKNVVLVGDAAGIANRYQGEGICQAIRSSSLAAEAILEDRPETYPDRLYELMQSEYRLAHLMRGAWVEHGDPRLLARVAEALDGLTVDDITRSPGRVAARLARHPVTASRLLADAGMRQRLVDAYTDSWEYTRGPHPAD</sequence>
<evidence type="ECO:0000313" key="2">
    <source>
        <dbReference type="EMBL" id="SDX58191.1"/>
    </source>
</evidence>
<dbReference type="EMBL" id="FNPB01000001">
    <property type="protein sequence ID" value="SDX58191.1"/>
    <property type="molecule type" value="Genomic_DNA"/>
</dbReference>
<proteinExistence type="predicted"/>
<reference evidence="3" key="1">
    <citation type="submission" date="2016-10" db="EMBL/GenBank/DDBJ databases">
        <authorList>
            <person name="Varghese N."/>
            <person name="Submissions S."/>
        </authorList>
    </citation>
    <scope>NUCLEOTIDE SEQUENCE [LARGE SCALE GENOMIC DNA]</scope>
    <source>
        <strain evidence="3">CGMCC 1.10118</strain>
    </source>
</reference>
<organism evidence="2 3">
    <name type="scientific">Halobellus clavatus</name>
    <dbReference type="NCBI Taxonomy" id="660517"/>
    <lineage>
        <taxon>Archaea</taxon>
        <taxon>Methanobacteriati</taxon>
        <taxon>Methanobacteriota</taxon>
        <taxon>Stenosarchaea group</taxon>
        <taxon>Halobacteria</taxon>
        <taxon>Halobacteriales</taxon>
        <taxon>Haloferacaceae</taxon>
        <taxon>Halobellus</taxon>
    </lineage>
</organism>
<dbReference type="RefSeq" id="WP_089764194.1">
    <property type="nucleotide sequence ID" value="NZ_FNPB01000001.1"/>
</dbReference>
<accession>A0A1H3CVM7</accession>
<evidence type="ECO:0000259" key="1">
    <source>
        <dbReference type="Pfam" id="PF22578"/>
    </source>
</evidence>
<keyword evidence="3" id="KW-1185">Reference proteome</keyword>
<dbReference type="Gene3D" id="3.50.50.60">
    <property type="entry name" value="FAD/NAD(P)-binding domain"/>
    <property type="match status" value="1"/>
</dbReference>
<gene>
    <name evidence="2" type="ORF">SAMN04487946_101224</name>
</gene>
<dbReference type="Pfam" id="PF22578">
    <property type="entry name" value="GGR_cat"/>
    <property type="match status" value="1"/>
</dbReference>
<dbReference type="SUPFAM" id="SSF51905">
    <property type="entry name" value="FAD/NAD(P)-binding domain"/>
    <property type="match status" value="1"/>
</dbReference>
<dbReference type="AlphaFoldDB" id="A0A1H3CVM7"/>
<dbReference type="OrthoDB" id="6062at2157"/>
<protein>
    <submittedName>
        <fullName evidence="2">Digeranylgeranylglycerophospholipid reductase</fullName>
    </submittedName>
</protein>
<evidence type="ECO:0000313" key="3">
    <source>
        <dbReference type="Proteomes" id="UP000199170"/>
    </source>
</evidence>
<dbReference type="PANTHER" id="PTHR42685">
    <property type="entry name" value="GERANYLGERANYL DIPHOSPHATE REDUCTASE"/>
    <property type="match status" value="1"/>
</dbReference>
<dbReference type="STRING" id="660517.SAMN04487946_101224"/>
<feature type="domain" description="Digeranylgeranylglycerophospholipid reductase catalytic" evidence="1">
    <location>
        <begin position="192"/>
        <end position="217"/>
    </location>
</feature>
<dbReference type="Proteomes" id="UP000199170">
    <property type="component" value="Unassembled WGS sequence"/>
</dbReference>
<dbReference type="InterPro" id="IPR036188">
    <property type="entry name" value="FAD/NAD-bd_sf"/>
</dbReference>
<dbReference type="InterPro" id="IPR054715">
    <property type="entry name" value="GGR_cat"/>
</dbReference>
<name>A0A1H3CVM7_9EURY</name>
<dbReference type="InterPro" id="IPR050407">
    <property type="entry name" value="Geranylgeranyl_reductase"/>
</dbReference>